<dbReference type="AlphaFoldDB" id="A0AAD7NP81"/>
<protein>
    <submittedName>
        <fullName evidence="2">Uncharacterized protein</fullName>
    </submittedName>
</protein>
<proteinExistence type="predicted"/>
<comment type="caution">
    <text evidence="2">The sequence shown here is derived from an EMBL/GenBank/DDBJ whole genome shotgun (WGS) entry which is preliminary data.</text>
</comment>
<dbReference type="Proteomes" id="UP001215598">
    <property type="component" value="Unassembled WGS sequence"/>
</dbReference>
<sequence>MRSLICLLPLPLLWFTLGLRPNFLWPMPLLLKRLRTQIDEEVEAPNVIPSQRNHSRSLPLKKEKEKNKVRMDQCSATALVPKSKGSLWYRPGGLWDADWKGAGVRLLQRATQLSSIATGFPGKTTARTVKIDYQANAGRGKNQLVHQTN</sequence>
<organism evidence="2 3">
    <name type="scientific">Mycena metata</name>
    <dbReference type="NCBI Taxonomy" id="1033252"/>
    <lineage>
        <taxon>Eukaryota</taxon>
        <taxon>Fungi</taxon>
        <taxon>Dikarya</taxon>
        <taxon>Basidiomycota</taxon>
        <taxon>Agaricomycotina</taxon>
        <taxon>Agaricomycetes</taxon>
        <taxon>Agaricomycetidae</taxon>
        <taxon>Agaricales</taxon>
        <taxon>Marasmiineae</taxon>
        <taxon>Mycenaceae</taxon>
        <taxon>Mycena</taxon>
    </lineage>
</organism>
<keyword evidence="3" id="KW-1185">Reference proteome</keyword>
<gene>
    <name evidence="2" type="ORF">B0H16DRAFT_1452489</name>
</gene>
<feature type="signal peptide" evidence="1">
    <location>
        <begin position="1"/>
        <end position="18"/>
    </location>
</feature>
<feature type="chain" id="PRO_5041902339" evidence="1">
    <location>
        <begin position="19"/>
        <end position="149"/>
    </location>
</feature>
<evidence type="ECO:0000313" key="3">
    <source>
        <dbReference type="Proteomes" id="UP001215598"/>
    </source>
</evidence>
<evidence type="ECO:0000313" key="2">
    <source>
        <dbReference type="EMBL" id="KAJ7769283.1"/>
    </source>
</evidence>
<name>A0AAD7NP81_9AGAR</name>
<accession>A0AAD7NP81</accession>
<reference evidence="2" key="1">
    <citation type="submission" date="2023-03" db="EMBL/GenBank/DDBJ databases">
        <title>Massive genome expansion in bonnet fungi (Mycena s.s.) driven by repeated elements and novel gene families across ecological guilds.</title>
        <authorList>
            <consortium name="Lawrence Berkeley National Laboratory"/>
            <person name="Harder C.B."/>
            <person name="Miyauchi S."/>
            <person name="Viragh M."/>
            <person name="Kuo A."/>
            <person name="Thoen E."/>
            <person name="Andreopoulos B."/>
            <person name="Lu D."/>
            <person name="Skrede I."/>
            <person name="Drula E."/>
            <person name="Henrissat B."/>
            <person name="Morin E."/>
            <person name="Kohler A."/>
            <person name="Barry K."/>
            <person name="LaButti K."/>
            <person name="Morin E."/>
            <person name="Salamov A."/>
            <person name="Lipzen A."/>
            <person name="Mereny Z."/>
            <person name="Hegedus B."/>
            <person name="Baldrian P."/>
            <person name="Stursova M."/>
            <person name="Weitz H."/>
            <person name="Taylor A."/>
            <person name="Grigoriev I.V."/>
            <person name="Nagy L.G."/>
            <person name="Martin F."/>
            <person name="Kauserud H."/>
        </authorList>
    </citation>
    <scope>NUCLEOTIDE SEQUENCE</scope>
    <source>
        <strain evidence="2">CBHHK182m</strain>
    </source>
</reference>
<keyword evidence="1" id="KW-0732">Signal</keyword>
<dbReference type="EMBL" id="JARKIB010000018">
    <property type="protein sequence ID" value="KAJ7769283.1"/>
    <property type="molecule type" value="Genomic_DNA"/>
</dbReference>
<evidence type="ECO:0000256" key="1">
    <source>
        <dbReference type="SAM" id="SignalP"/>
    </source>
</evidence>